<name>A0A428NX12_9HYPO</name>
<gene>
    <name evidence="2" type="ORF">CEP54_014323</name>
</gene>
<feature type="chain" id="PRO_5019307161" description="Secreted protein" evidence="1">
    <location>
        <begin position="19"/>
        <end position="138"/>
    </location>
</feature>
<evidence type="ECO:0000313" key="2">
    <source>
        <dbReference type="EMBL" id="RSL45291.1"/>
    </source>
</evidence>
<keyword evidence="1" id="KW-0732">Signal</keyword>
<keyword evidence="3" id="KW-1185">Reference proteome</keyword>
<dbReference type="Proteomes" id="UP000288168">
    <property type="component" value="Unassembled WGS sequence"/>
</dbReference>
<protein>
    <recommendedName>
        <fullName evidence="4">Secreted protein</fullName>
    </recommendedName>
</protein>
<proteinExistence type="predicted"/>
<dbReference type="AlphaFoldDB" id="A0A428NX12"/>
<evidence type="ECO:0000256" key="1">
    <source>
        <dbReference type="SAM" id="SignalP"/>
    </source>
</evidence>
<accession>A0A428NX12</accession>
<organism evidence="2 3">
    <name type="scientific">Fusarium duplospermum</name>
    <dbReference type="NCBI Taxonomy" id="1325734"/>
    <lineage>
        <taxon>Eukaryota</taxon>
        <taxon>Fungi</taxon>
        <taxon>Dikarya</taxon>
        <taxon>Ascomycota</taxon>
        <taxon>Pezizomycotina</taxon>
        <taxon>Sordariomycetes</taxon>
        <taxon>Hypocreomycetidae</taxon>
        <taxon>Hypocreales</taxon>
        <taxon>Nectriaceae</taxon>
        <taxon>Fusarium</taxon>
        <taxon>Fusarium solani species complex</taxon>
    </lineage>
</organism>
<comment type="caution">
    <text evidence="2">The sequence shown here is derived from an EMBL/GenBank/DDBJ whole genome shotgun (WGS) entry which is preliminary data.</text>
</comment>
<dbReference type="OrthoDB" id="5103258at2759"/>
<feature type="signal peptide" evidence="1">
    <location>
        <begin position="1"/>
        <end position="18"/>
    </location>
</feature>
<reference evidence="2 3" key="1">
    <citation type="submission" date="2017-06" db="EMBL/GenBank/DDBJ databases">
        <title>Comparative genomic analysis of Ambrosia Fusariam Clade fungi.</title>
        <authorList>
            <person name="Stajich J.E."/>
            <person name="Carrillo J."/>
            <person name="Kijimoto T."/>
            <person name="Eskalen A."/>
            <person name="O'Donnell K."/>
            <person name="Kasson M."/>
        </authorList>
    </citation>
    <scope>NUCLEOTIDE SEQUENCE [LARGE SCALE GENOMIC DNA]</scope>
    <source>
        <strain evidence="2 3">NRRL62584</strain>
    </source>
</reference>
<sequence length="138" mass="15560">MNITSALCALFLAMETVALPINMLKGRSILAPRLLNTKRDEAQHGSDELRTPKETIKPRLDVIRTTERISVIEHLLGIVLGALWDMPTETPPRIATSLYLLLSLESHKKRNVNHLSDMVLLQPTKFLHRSRLVLAYAS</sequence>
<dbReference type="EMBL" id="NKCI01000267">
    <property type="protein sequence ID" value="RSL45291.1"/>
    <property type="molecule type" value="Genomic_DNA"/>
</dbReference>
<evidence type="ECO:0008006" key="4">
    <source>
        <dbReference type="Google" id="ProtNLM"/>
    </source>
</evidence>
<evidence type="ECO:0000313" key="3">
    <source>
        <dbReference type="Proteomes" id="UP000288168"/>
    </source>
</evidence>